<reference evidence="10 11" key="1">
    <citation type="submission" date="2019-12" db="EMBL/GenBank/DDBJ databases">
        <authorList>
            <person name="Floudas D."/>
            <person name="Bentzer J."/>
            <person name="Ahren D."/>
            <person name="Johansson T."/>
            <person name="Persson P."/>
            <person name="Tunlid A."/>
        </authorList>
    </citation>
    <scope>NUCLEOTIDE SEQUENCE [LARGE SCALE GENOMIC DNA]</scope>
    <source>
        <strain evidence="10 11">CBS 102.39</strain>
    </source>
</reference>
<dbReference type="InterPro" id="IPR050164">
    <property type="entry name" value="Peptidase_C19"/>
</dbReference>
<proteinExistence type="inferred from homology"/>
<evidence type="ECO:0000256" key="6">
    <source>
        <dbReference type="ARBA" id="ARBA00022807"/>
    </source>
</evidence>
<dbReference type="InterPro" id="IPR038765">
    <property type="entry name" value="Papain-like_cys_pep_sf"/>
</dbReference>
<evidence type="ECO:0000256" key="7">
    <source>
        <dbReference type="RuleBase" id="RU366025"/>
    </source>
</evidence>
<organism evidence="10 11">
    <name type="scientific">Agrocybe pediades</name>
    <dbReference type="NCBI Taxonomy" id="84607"/>
    <lineage>
        <taxon>Eukaryota</taxon>
        <taxon>Fungi</taxon>
        <taxon>Dikarya</taxon>
        <taxon>Basidiomycota</taxon>
        <taxon>Agaricomycotina</taxon>
        <taxon>Agaricomycetes</taxon>
        <taxon>Agaricomycetidae</taxon>
        <taxon>Agaricales</taxon>
        <taxon>Agaricineae</taxon>
        <taxon>Strophariaceae</taxon>
        <taxon>Agrocybe</taxon>
    </lineage>
</organism>
<dbReference type="CDD" id="cd02661">
    <property type="entry name" value="Peptidase_C19E"/>
    <property type="match status" value="1"/>
</dbReference>
<evidence type="ECO:0000256" key="2">
    <source>
        <dbReference type="ARBA" id="ARBA00009085"/>
    </source>
</evidence>
<dbReference type="PANTHER" id="PTHR24006:SF758">
    <property type="entry name" value="UBIQUITIN CARBOXYL-TERMINAL HYDROLASE 36"/>
    <property type="match status" value="1"/>
</dbReference>
<evidence type="ECO:0000256" key="8">
    <source>
        <dbReference type="SAM" id="MobiDB-lite"/>
    </source>
</evidence>
<feature type="compositionally biased region" description="Polar residues" evidence="8">
    <location>
        <begin position="610"/>
        <end position="623"/>
    </location>
</feature>
<evidence type="ECO:0000256" key="1">
    <source>
        <dbReference type="ARBA" id="ARBA00000707"/>
    </source>
</evidence>
<dbReference type="GO" id="GO:0005634">
    <property type="term" value="C:nucleus"/>
    <property type="evidence" value="ECO:0007669"/>
    <property type="project" value="TreeGrafter"/>
</dbReference>
<dbReference type="Pfam" id="PF00443">
    <property type="entry name" value="UCH"/>
    <property type="match status" value="1"/>
</dbReference>
<feature type="region of interest" description="Disordered" evidence="8">
    <location>
        <begin position="61"/>
        <end position="104"/>
    </location>
</feature>
<feature type="region of interest" description="Disordered" evidence="8">
    <location>
        <begin position="521"/>
        <end position="623"/>
    </location>
</feature>
<dbReference type="GO" id="GO:0006508">
    <property type="term" value="P:proteolysis"/>
    <property type="evidence" value="ECO:0007669"/>
    <property type="project" value="UniProtKB-KW"/>
</dbReference>
<dbReference type="EC" id="3.4.19.12" evidence="7"/>
<evidence type="ECO:0000256" key="4">
    <source>
        <dbReference type="ARBA" id="ARBA00022786"/>
    </source>
</evidence>
<dbReference type="GO" id="GO:0005829">
    <property type="term" value="C:cytosol"/>
    <property type="evidence" value="ECO:0007669"/>
    <property type="project" value="TreeGrafter"/>
</dbReference>
<evidence type="ECO:0000313" key="11">
    <source>
        <dbReference type="Proteomes" id="UP000521872"/>
    </source>
</evidence>
<dbReference type="InterPro" id="IPR018200">
    <property type="entry name" value="USP_CS"/>
</dbReference>
<comment type="caution">
    <text evidence="10">The sequence shown here is derived from an EMBL/GenBank/DDBJ whole genome shotgun (WGS) entry which is preliminary data.</text>
</comment>
<keyword evidence="4 7" id="KW-0833">Ubl conjugation pathway</keyword>
<dbReference type="PROSITE" id="PS00973">
    <property type="entry name" value="USP_2"/>
    <property type="match status" value="1"/>
</dbReference>
<keyword evidence="5 7" id="KW-0378">Hydrolase</keyword>
<protein>
    <recommendedName>
        <fullName evidence="7">Ubiquitin carboxyl-terminal hydrolase</fullName>
        <ecNumber evidence="7">3.4.19.12</ecNumber>
    </recommendedName>
</protein>
<accession>A0A8H4QXV3</accession>
<dbReference type="AlphaFoldDB" id="A0A8H4QXV3"/>
<comment type="catalytic activity">
    <reaction evidence="1 7">
        <text>Thiol-dependent hydrolysis of ester, thioester, amide, peptide and isopeptide bonds formed by the C-terminal Gly of ubiquitin (a 76-residue protein attached to proteins as an intracellular targeting signal).</text>
        <dbReference type="EC" id="3.4.19.12"/>
    </reaction>
</comment>
<keyword evidence="3 7" id="KW-0645">Protease</keyword>
<dbReference type="Gene3D" id="3.90.70.10">
    <property type="entry name" value="Cysteine proteinases"/>
    <property type="match status" value="1"/>
</dbReference>
<keyword evidence="11" id="KW-1185">Reference proteome</keyword>
<feature type="domain" description="USP" evidence="9">
    <location>
        <begin position="118"/>
        <end position="416"/>
    </location>
</feature>
<keyword evidence="6 7" id="KW-0788">Thiol protease</keyword>
<dbReference type="InterPro" id="IPR028889">
    <property type="entry name" value="USP"/>
</dbReference>
<feature type="compositionally biased region" description="Low complexity" evidence="8">
    <location>
        <begin position="552"/>
        <end position="582"/>
    </location>
</feature>
<dbReference type="Proteomes" id="UP000521872">
    <property type="component" value="Unassembled WGS sequence"/>
</dbReference>
<dbReference type="PROSITE" id="PS50235">
    <property type="entry name" value="USP_3"/>
    <property type="match status" value="1"/>
</dbReference>
<dbReference type="PANTHER" id="PTHR24006">
    <property type="entry name" value="UBIQUITIN CARBOXYL-TERMINAL HYDROLASE"/>
    <property type="match status" value="1"/>
</dbReference>
<evidence type="ECO:0000259" key="9">
    <source>
        <dbReference type="PROSITE" id="PS50235"/>
    </source>
</evidence>
<dbReference type="SUPFAM" id="SSF54001">
    <property type="entry name" value="Cysteine proteinases"/>
    <property type="match status" value="1"/>
</dbReference>
<dbReference type="FunFam" id="3.90.70.10:FF:000119">
    <property type="entry name" value="Ubiquitin specific peptidase 36"/>
    <property type="match status" value="1"/>
</dbReference>
<dbReference type="GO" id="GO:0004843">
    <property type="term" value="F:cysteine-type deubiquitinase activity"/>
    <property type="evidence" value="ECO:0007669"/>
    <property type="project" value="UniProtKB-UniRule"/>
</dbReference>
<feature type="compositionally biased region" description="Basic and acidic residues" evidence="8">
    <location>
        <begin position="537"/>
        <end position="551"/>
    </location>
</feature>
<evidence type="ECO:0000313" key="10">
    <source>
        <dbReference type="EMBL" id="KAF4619502.1"/>
    </source>
</evidence>
<comment type="similarity">
    <text evidence="2 7">Belongs to the peptidase C19 family.</text>
</comment>
<dbReference type="InterPro" id="IPR001394">
    <property type="entry name" value="Peptidase_C19_UCH"/>
</dbReference>
<gene>
    <name evidence="10" type="ORF">D9613_005272</name>
</gene>
<feature type="region of interest" description="Disordered" evidence="8">
    <location>
        <begin position="440"/>
        <end position="471"/>
    </location>
</feature>
<evidence type="ECO:0000256" key="5">
    <source>
        <dbReference type="ARBA" id="ARBA00022801"/>
    </source>
</evidence>
<name>A0A8H4QXV3_9AGAR</name>
<dbReference type="PROSITE" id="PS00972">
    <property type="entry name" value="USP_1"/>
    <property type="match status" value="1"/>
</dbReference>
<dbReference type="GO" id="GO:0016579">
    <property type="term" value="P:protein deubiquitination"/>
    <property type="evidence" value="ECO:0007669"/>
    <property type="project" value="InterPro"/>
</dbReference>
<evidence type="ECO:0000256" key="3">
    <source>
        <dbReference type="ARBA" id="ARBA00022670"/>
    </source>
</evidence>
<dbReference type="EMBL" id="JAACJL010000016">
    <property type="protein sequence ID" value="KAF4619502.1"/>
    <property type="molecule type" value="Genomic_DNA"/>
</dbReference>
<sequence length="639" mass="69884">MMLASPYLPGSLFSSQSNNDDALHYRPSKDMEAFNSLLPPPIEFVEGSSSGTLAVAEGKYEPINASPKPGKAELPDSSKPSRPVPVNPVTPSSRPTQHKSLHPAPIDMSWPPAHNLGVGLYNTGNSCFLNSALQCLLHTPPLLKLLQSHKREECPLNNKFCMTCSLKNVAHRAHTSKGSFTPSLITNNLQVIAKHMRKGRQEDSHEFLRYAIDSLQKSCLTGHPPKLDTKIAETTWVHKLFGGRLRSRVTCKDCGHNSDTFDRILDLSLDISRCDSLKDALRKFIAIDYLKGADKYKCEKCKKPVNAEKSFSIHEAPLVLTVHLKRFSPLGRKLTHPIQFDQQLQLQPYMSKGQFGPTYSLYGVICHAGSGPNSGHYYAYVKSREGRWFEMNDESVSSSGLPTDKRNAYMLFYIQDKGQGLEAAVQAPILNPSQIKNGLASGMKKKVQKPLPEEDDEDRGEKVSAPLIGPLLPPPAIISNSAVKVNGSREPIDPQALTLKSKIAQAAQKTPSKALENLGQYASDDDDENEPPAAEPSSDKMVVDSKGKPESKSLSSSSAPKQDSLPVPTSSAPPSSPIPASSFYGSSKKSNKRKFTENSSEPARAGSKFSAIQASTKGYVTSNPYNYQTKAAKRKRMGI</sequence>